<dbReference type="EMBL" id="SRJC01000001">
    <property type="protein sequence ID" value="TGB03622.1"/>
    <property type="molecule type" value="Genomic_DNA"/>
</dbReference>
<dbReference type="Pfam" id="PF14275">
    <property type="entry name" value="DUF4362"/>
    <property type="match status" value="1"/>
</dbReference>
<dbReference type="Proteomes" id="UP000297982">
    <property type="component" value="Unassembled WGS sequence"/>
</dbReference>
<dbReference type="PROSITE" id="PS51257">
    <property type="entry name" value="PROKAR_LIPOPROTEIN"/>
    <property type="match status" value="1"/>
</dbReference>
<dbReference type="AlphaFoldDB" id="A0A4Z0GZH1"/>
<dbReference type="RefSeq" id="WP_135326349.1">
    <property type="nucleotide sequence ID" value="NZ_SRJC01000001.1"/>
</dbReference>
<protein>
    <submittedName>
        <fullName evidence="1">DUF4362 domain-containing protein</fullName>
    </submittedName>
</protein>
<sequence>MKRTLVFIGIILFILSGCQSNQINQVSEPPANTKQNNIPEYVQSPDDIVDMHGDITNLDSFFTFIENVNQGMKDKIRVVTYTTEGDPMLHELDYNGEVIQSTTDTRRDKFGSGSISTATCKSIDIKEKDRRTDYDLTGCDKPNRDNTILVIWK</sequence>
<gene>
    <name evidence="1" type="ORF">E4663_01050</name>
</gene>
<proteinExistence type="predicted"/>
<dbReference type="InterPro" id="IPR025372">
    <property type="entry name" value="DUF4362"/>
</dbReference>
<organism evidence="1 2">
    <name type="scientific">Halobacillus salinus</name>
    <dbReference type="NCBI Taxonomy" id="192814"/>
    <lineage>
        <taxon>Bacteria</taxon>
        <taxon>Bacillati</taxon>
        <taxon>Bacillota</taxon>
        <taxon>Bacilli</taxon>
        <taxon>Bacillales</taxon>
        <taxon>Bacillaceae</taxon>
        <taxon>Halobacillus</taxon>
    </lineage>
</organism>
<reference evidence="1 2" key="1">
    <citation type="journal article" date="2003" name="Int. J. Syst. Evol. Microbiol.">
        <title>Halobacillus salinus sp. nov., isolated from a salt lake on the coast of the East Sea in Korea.</title>
        <authorList>
            <person name="Yoon J.H."/>
            <person name="Kang K.H."/>
            <person name="Park Y.H."/>
        </authorList>
    </citation>
    <scope>NUCLEOTIDE SEQUENCE [LARGE SCALE GENOMIC DNA]</scope>
    <source>
        <strain evidence="1 2">HSL-3</strain>
    </source>
</reference>
<evidence type="ECO:0000313" key="2">
    <source>
        <dbReference type="Proteomes" id="UP000297982"/>
    </source>
</evidence>
<accession>A0A4Z0GZH1</accession>
<evidence type="ECO:0000313" key="1">
    <source>
        <dbReference type="EMBL" id="TGB03622.1"/>
    </source>
</evidence>
<comment type="caution">
    <text evidence="1">The sequence shown here is derived from an EMBL/GenBank/DDBJ whole genome shotgun (WGS) entry which is preliminary data.</text>
</comment>
<name>A0A4Z0GZH1_9BACI</name>
<keyword evidence="2" id="KW-1185">Reference proteome</keyword>